<feature type="domain" description="Serine hydrolase" evidence="1">
    <location>
        <begin position="92"/>
        <end position="283"/>
    </location>
</feature>
<sequence length="313" mass="35237">MKQGSILINLPISSNATPLVIPTSQIQFLHATNTFINYNNNIINHPYKSSSRFIHHKHKYNTTTMVEQQIVDQTNGSVEQIVTSNNNASVERKPRILCLHGFRTSGKIFETQTKKWPETVLEKVEFIFPDAPFPCNGKSEVEGIFDPPYYEWFQFNKEFTDYENLDKCLEYIEELMIKQAPIDGLAGFSQGAILSAALPGLQAKGLALTKVPKIKCLIIVSGAKLKNETWAEKAYSSPIQCPSLHFLGDADFLKPFGTELLKSAEDAVVIRHPKGHTIPRLDEVGLETMLKFIDRIQKIVSKKDDDVDKVVTV</sequence>
<gene>
    <name evidence="2" type="ORF">CTI12_AA580690</name>
</gene>
<comment type="caution">
    <text evidence="2">The sequence shown here is derived from an EMBL/GenBank/DDBJ whole genome shotgun (WGS) entry which is preliminary data.</text>
</comment>
<evidence type="ECO:0000259" key="1">
    <source>
        <dbReference type="Pfam" id="PF03959"/>
    </source>
</evidence>
<dbReference type="FunFam" id="3.40.50.1820:FF:000133">
    <property type="entry name" value="esterase AGAP003155"/>
    <property type="match status" value="1"/>
</dbReference>
<evidence type="ECO:0000313" key="3">
    <source>
        <dbReference type="Proteomes" id="UP000245207"/>
    </source>
</evidence>
<dbReference type="InterPro" id="IPR029058">
    <property type="entry name" value="AB_hydrolase_fold"/>
</dbReference>
<protein>
    <recommendedName>
        <fullName evidence="1">Serine hydrolase domain-containing protein</fullName>
    </recommendedName>
</protein>
<dbReference type="PANTHER" id="PTHR22778">
    <property type="entry name" value="OVARIAN CANCER GENE-2 PROTEIN-RELATED"/>
    <property type="match status" value="1"/>
</dbReference>
<dbReference type="SUPFAM" id="SSF53474">
    <property type="entry name" value="alpha/beta-Hydrolases"/>
    <property type="match status" value="1"/>
</dbReference>
<proteinExistence type="predicted"/>
<keyword evidence="3" id="KW-1185">Reference proteome</keyword>
<dbReference type="Proteomes" id="UP000245207">
    <property type="component" value="Unassembled WGS sequence"/>
</dbReference>
<dbReference type="STRING" id="35608.A0A2U1KJN6"/>
<dbReference type="AlphaFoldDB" id="A0A2U1KJN6"/>
<dbReference type="Pfam" id="PF03959">
    <property type="entry name" value="FSH1"/>
    <property type="match status" value="1"/>
</dbReference>
<dbReference type="OrthoDB" id="414698at2759"/>
<name>A0A2U1KJN6_ARTAN</name>
<dbReference type="Gene3D" id="3.40.50.1820">
    <property type="entry name" value="alpha/beta hydrolase"/>
    <property type="match status" value="1"/>
</dbReference>
<evidence type="ECO:0000313" key="2">
    <source>
        <dbReference type="EMBL" id="PWA36986.1"/>
    </source>
</evidence>
<dbReference type="PANTHER" id="PTHR22778:SF51">
    <property type="entry name" value="DIHYDROFOLATE REDUCTASE"/>
    <property type="match status" value="1"/>
</dbReference>
<dbReference type="InterPro" id="IPR005645">
    <property type="entry name" value="FSH-like_dom"/>
</dbReference>
<reference evidence="2 3" key="1">
    <citation type="journal article" date="2018" name="Mol. Plant">
        <title>The genome of Artemisia annua provides insight into the evolution of Asteraceae family and artemisinin biosynthesis.</title>
        <authorList>
            <person name="Shen Q."/>
            <person name="Zhang L."/>
            <person name="Liao Z."/>
            <person name="Wang S."/>
            <person name="Yan T."/>
            <person name="Shi P."/>
            <person name="Liu M."/>
            <person name="Fu X."/>
            <person name="Pan Q."/>
            <person name="Wang Y."/>
            <person name="Lv Z."/>
            <person name="Lu X."/>
            <person name="Zhang F."/>
            <person name="Jiang W."/>
            <person name="Ma Y."/>
            <person name="Chen M."/>
            <person name="Hao X."/>
            <person name="Li L."/>
            <person name="Tang Y."/>
            <person name="Lv G."/>
            <person name="Zhou Y."/>
            <person name="Sun X."/>
            <person name="Brodelius P.E."/>
            <person name="Rose J.K.C."/>
            <person name="Tang K."/>
        </authorList>
    </citation>
    <scope>NUCLEOTIDE SEQUENCE [LARGE SCALE GENOMIC DNA]</scope>
    <source>
        <strain evidence="3">cv. Huhao1</strain>
        <tissue evidence="2">Leaf</tissue>
    </source>
</reference>
<accession>A0A2U1KJN6</accession>
<organism evidence="2 3">
    <name type="scientific">Artemisia annua</name>
    <name type="common">Sweet wormwood</name>
    <dbReference type="NCBI Taxonomy" id="35608"/>
    <lineage>
        <taxon>Eukaryota</taxon>
        <taxon>Viridiplantae</taxon>
        <taxon>Streptophyta</taxon>
        <taxon>Embryophyta</taxon>
        <taxon>Tracheophyta</taxon>
        <taxon>Spermatophyta</taxon>
        <taxon>Magnoliopsida</taxon>
        <taxon>eudicotyledons</taxon>
        <taxon>Gunneridae</taxon>
        <taxon>Pentapetalae</taxon>
        <taxon>asterids</taxon>
        <taxon>campanulids</taxon>
        <taxon>Asterales</taxon>
        <taxon>Asteraceae</taxon>
        <taxon>Asteroideae</taxon>
        <taxon>Anthemideae</taxon>
        <taxon>Artemisiinae</taxon>
        <taxon>Artemisia</taxon>
    </lineage>
</organism>
<dbReference type="EMBL" id="PKPP01017409">
    <property type="protein sequence ID" value="PWA36986.1"/>
    <property type="molecule type" value="Genomic_DNA"/>
</dbReference>